<feature type="compositionally biased region" description="Basic and acidic residues" evidence="2">
    <location>
        <begin position="48"/>
        <end position="59"/>
    </location>
</feature>
<evidence type="ECO:0000259" key="3">
    <source>
        <dbReference type="Pfam" id="PF05532"/>
    </source>
</evidence>
<dbReference type="Pfam" id="PF05532">
    <property type="entry name" value="CsbD"/>
    <property type="match status" value="1"/>
</dbReference>
<evidence type="ECO:0000256" key="2">
    <source>
        <dbReference type="SAM" id="MobiDB-lite"/>
    </source>
</evidence>
<dbReference type="SUPFAM" id="SSF69047">
    <property type="entry name" value="Hypothetical protein YjbJ"/>
    <property type="match status" value="1"/>
</dbReference>
<dbReference type="RefSeq" id="WP_405278491.1">
    <property type="nucleotide sequence ID" value="NZ_CP144380.1"/>
</dbReference>
<dbReference type="InterPro" id="IPR008462">
    <property type="entry name" value="CsbD"/>
</dbReference>
<gene>
    <name evidence="4" type="ORF">WI372_15435</name>
</gene>
<feature type="region of interest" description="Disordered" evidence="2">
    <location>
        <begin position="48"/>
        <end position="71"/>
    </location>
</feature>
<dbReference type="InterPro" id="IPR026042">
    <property type="entry name" value="YjbJ"/>
</dbReference>
<evidence type="ECO:0000313" key="4">
    <source>
        <dbReference type="EMBL" id="MEK9502385.1"/>
    </source>
</evidence>
<dbReference type="Gene3D" id="1.10.1470.10">
    <property type="entry name" value="YjbJ"/>
    <property type="match status" value="1"/>
</dbReference>
<name>A0ABU9EFW3_9BACT</name>
<accession>A0ABU9EFW3</accession>
<dbReference type="PIRSF" id="PIRSF039008">
    <property type="entry name" value="YjbJ"/>
    <property type="match status" value="1"/>
</dbReference>
<protein>
    <submittedName>
        <fullName evidence="4">CsbD family protein</fullName>
    </submittedName>
</protein>
<dbReference type="EMBL" id="JBBHLI010000011">
    <property type="protein sequence ID" value="MEK9502385.1"/>
    <property type="molecule type" value="Genomic_DNA"/>
</dbReference>
<comment type="caution">
    <text evidence="4">The sequence shown here is derived from an EMBL/GenBank/DDBJ whole genome shotgun (WGS) entry which is preliminary data.</text>
</comment>
<organism evidence="4 5">
    <name type="scientific">Gaopeijia maritima</name>
    <dbReference type="NCBI Taxonomy" id="3119007"/>
    <lineage>
        <taxon>Bacteria</taxon>
        <taxon>Pseudomonadati</taxon>
        <taxon>Gemmatimonadota</taxon>
        <taxon>Longimicrobiia</taxon>
        <taxon>Gaopeijiales</taxon>
        <taxon>Gaopeijiaceae</taxon>
        <taxon>Gaopeijia</taxon>
    </lineage>
</organism>
<evidence type="ECO:0000256" key="1">
    <source>
        <dbReference type="ARBA" id="ARBA00009129"/>
    </source>
</evidence>
<proteinExistence type="inferred from homology"/>
<dbReference type="PANTHER" id="PTHR34977:SF1">
    <property type="entry name" value="UPF0337 PROTEIN YJBJ"/>
    <property type="match status" value="1"/>
</dbReference>
<dbReference type="InterPro" id="IPR050423">
    <property type="entry name" value="UPF0337_stress_rsp"/>
</dbReference>
<dbReference type="PANTHER" id="PTHR34977">
    <property type="entry name" value="UPF0337 PROTEIN YJBJ"/>
    <property type="match status" value="1"/>
</dbReference>
<dbReference type="InterPro" id="IPR036629">
    <property type="entry name" value="YjbJ_sf"/>
</dbReference>
<dbReference type="Proteomes" id="UP001484239">
    <property type="component" value="Unassembled WGS sequence"/>
</dbReference>
<reference evidence="4 5" key="1">
    <citation type="submission" date="2024-02" db="EMBL/GenBank/DDBJ databases">
        <title>A novel Gemmatimonadota bacterium.</title>
        <authorList>
            <person name="Du Z.-J."/>
            <person name="Ye Y.-Q."/>
        </authorList>
    </citation>
    <scope>NUCLEOTIDE SEQUENCE [LARGE SCALE GENOMIC DNA]</scope>
    <source>
        <strain evidence="4 5">DH-20</strain>
    </source>
</reference>
<evidence type="ECO:0000313" key="5">
    <source>
        <dbReference type="Proteomes" id="UP001484239"/>
    </source>
</evidence>
<comment type="similarity">
    <text evidence="1">Belongs to the UPF0337 (CsbD) family.</text>
</comment>
<feature type="domain" description="CsbD-like" evidence="3">
    <location>
        <begin position="4"/>
        <end position="55"/>
    </location>
</feature>
<keyword evidence="5" id="KW-1185">Reference proteome</keyword>
<sequence>MNRNEIAGQWKQLKGRAREKWGELTDDDLDKIDGRRERLVGVLQERYGKTEQEASKEADDFFDSLEKASTS</sequence>